<accession>M1KM72</accession>
<evidence type="ECO:0000313" key="1">
    <source>
        <dbReference type="EMBL" id="AGE96431.1"/>
    </source>
</evidence>
<dbReference type="VEuPathDB" id="MicrosporidiaDB:AEWR_090890"/>
<dbReference type="VEuPathDB" id="MicrosporidiaDB:AEWD_090910"/>
<dbReference type="VEuPathDB" id="MicrosporidiaDB:ECU09_0880"/>
<dbReference type="EMBL" id="KC513619">
    <property type="protein sequence ID" value="AGE96431.1"/>
    <property type="molecule type" value="Genomic_DNA"/>
</dbReference>
<sequence length="655" mass="75760">MTVVHDIGFYIETDRQEILEKVSNTPSLSVEDILSVPDVYVRYFLLANLSIPASEGSSQLMKDLRAFFNEFTQSERIVEVDFSRKMSEFVRQSIVPIGMEDFIGCISELEPSCIDLEHYRRYFGYSQTYSLYRSMIKRIFSCGFSYREIGLVMLLLDNEAMCFKRLLPIFARLTTYVTHSVLDKNIVACCIALRSVLTYIPGTMNGKDEYVLSLISYLTGIVSRHTSFVFINEGDADEIILTIDLLTRFCFTIDVSMTSEGMLKEAIFHLEFLSSGRMVLYEEIFAMVCILETIPSMCRLLGDSVNNDFSAAYSLVQKLVLPRADHVGLDEWSHVYSRFLVAKYRCLESLRPWKTAFDRIAFYNDIESTKHPSKMLRALEGLKDDVSWSDMIVFACHPGSQEEWLQFIFDGFFVKGPEHLVYIELFVESVGSRLDLLLYSGYLLLKHFEYIEAEKKWDILVDLFLRNIRSLDQRAVRLRCIISDYIGALEPGGQRSTFLNILVRRLARDFVCFNPSIIALLHRLLRSGWEISQETSTTIYLYLRRCAASEWKEGEASDDMEAMYVCVASRAVILSGATVDFRESDSNLERYYGLVISSLSWIKGRLPEEHVRRIKEVMLYFLFEADRRQVYELGRLMKGEHSRFADKFDELYGDQ</sequence>
<protein>
    <submittedName>
        <fullName evidence="1">Uncharacterized protein</fullName>
    </submittedName>
</protein>
<dbReference type="AlphaFoldDB" id="M1KM72"/>
<dbReference type="VEuPathDB" id="MicrosporidiaDB:AEWQ_090900"/>
<organism evidence="1">
    <name type="scientific">Encephalitozoon cuniculi</name>
    <name type="common">Microsporidian parasite</name>
    <dbReference type="NCBI Taxonomy" id="6035"/>
    <lineage>
        <taxon>Eukaryota</taxon>
        <taxon>Fungi</taxon>
        <taxon>Fungi incertae sedis</taxon>
        <taxon>Microsporidia</taxon>
        <taxon>Unikaryonidae</taxon>
        <taxon>Encephalitozoon</taxon>
    </lineage>
</organism>
<proteinExistence type="predicted"/>
<dbReference type="VEuPathDB" id="MicrosporidiaDB:M970_090890"/>
<reference evidence="1" key="1">
    <citation type="journal article" date="2013" name="Eukaryot. Cell">
        <title>Extremely Reduced Levels of Heterozygosity in the Vertebrate Pathogen Encephalitozoon cuniculi.</title>
        <authorList>
            <person name="Selman M."/>
            <person name="Sak B."/>
            <person name="Kvac M."/>
            <person name="Farinelli L."/>
            <person name="Weiss L.M."/>
            <person name="Corradi N."/>
        </authorList>
    </citation>
    <scope>NUCLEOTIDE SEQUENCE</scope>
</reference>
<name>M1KM72_ENCCN</name>